<accession>A0ABN9RUN4</accession>
<feature type="non-terminal residue" evidence="2">
    <location>
        <position position="1"/>
    </location>
</feature>
<dbReference type="Proteomes" id="UP001189429">
    <property type="component" value="Unassembled WGS sequence"/>
</dbReference>
<name>A0ABN9RUN4_9DINO</name>
<keyword evidence="3" id="KW-1185">Reference proteome</keyword>
<evidence type="ECO:0000256" key="1">
    <source>
        <dbReference type="SAM" id="MobiDB-lite"/>
    </source>
</evidence>
<feature type="region of interest" description="Disordered" evidence="1">
    <location>
        <begin position="1"/>
        <end position="28"/>
    </location>
</feature>
<protein>
    <submittedName>
        <fullName evidence="2">Uncharacterized protein</fullName>
    </submittedName>
</protein>
<organism evidence="2 3">
    <name type="scientific">Prorocentrum cordatum</name>
    <dbReference type="NCBI Taxonomy" id="2364126"/>
    <lineage>
        <taxon>Eukaryota</taxon>
        <taxon>Sar</taxon>
        <taxon>Alveolata</taxon>
        <taxon>Dinophyceae</taxon>
        <taxon>Prorocentrales</taxon>
        <taxon>Prorocentraceae</taxon>
        <taxon>Prorocentrum</taxon>
    </lineage>
</organism>
<reference evidence="2" key="1">
    <citation type="submission" date="2023-10" db="EMBL/GenBank/DDBJ databases">
        <authorList>
            <person name="Chen Y."/>
            <person name="Shah S."/>
            <person name="Dougan E. K."/>
            <person name="Thang M."/>
            <person name="Chan C."/>
        </authorList>
    </citation>
    <scope>NUCLEOTIDE SEQUENCE [LARGE SCALE GENOMIC DNA]</scope>
</reference>
<gene>
    <name evidence="2" type="ORF">PCOR1329_LOCUS23668</name>
</gene>
<comment type="caution">
    <text evidence="2">The sequence shown here is derived from an EMBL/GenBank/DDBJ whole genome shotgun (WGS) entry which is preliminary data.</text>
</comment>
<feature type="region of interest" description="Disordered" evidence="1">
    <location>
        <begin position="112"/>
        <end position="278"/>
    </location>
</feature>
<feature type="compositionally biased region" description="Low complexity" evidence="1">
    <location>
        <begin position="150"/>
        <end position="170"/>
    </location>
</feature>
<feature type="compositionally biased region" description="Low complexity" evidence="1">
    <location>
        <begin position="187"/>
        <end position="224"/>
    </location>
</feature>
<evidence type="ECO:0000313" key="2">
    <source>
        <dbReference type="EMBL" id="CAK0822725.1"/>
    </source>
</evidence>
<proteinExistence type="predicted"/>
<dbReference type="EMBL" id="CAUYUJ010008047">
    <property type="protein sequence ID" value="CAK0822725.1"/>
    <property type="molecule type" value="Genomic_DNA"/>
</dbReference>
<feature type="compositionally biased region" description="Polar residues" evidence="1">
    <location>
        <begin position="269"/>
        <end position="278"/>
    </location>
</feature>
<evidence type="ECO:0000313" key="3">
    <source>
        <dbReference type="Proteomes" id="UP001189429"/>
    </source>
</evidence>
<sequence>AVVRKRAVSFHFDGDDEDTRTPTSADDAADAEVADADLGGRAAVAEVQKPALRSRHTAHGPMVARSFYGTVEEVMAELRAERERTTQAAQAGSMLVERNAALESQIQQLQEQLHEAQQHAAEVASVNSPGGRREIRTMPSRTDTARPRAWRPTTRQSGSSRRPGARRPSPWRTASTRRSTNCRRRGTSATSSGAIATGSSGNGNACARSTSRPCTTCRRSCTWPRSRRRRGSRPGGRPTRSPRRGPGPPAPPARPAWSGPRRTRKRSIPRQTAPRSTVQRALEALHIKNRQLEEDLRQEARRSADALVQLQARDETLRKVQAEHEELLRMLEEAREVKSKPGRSFMPRFSMKSTASTNNLGHSMYAATMRGSPDDWDHRRSISSEASEQHSKDVAGFEIEAPPHQQAMQAQPAGGAGRSELLLDVPCYCCRMVLMRPGSSLGRPLL</sequence>
<feature type="compositionally biased region" description="Pro residues" evidence="1">
    <location>
        <begin position="245"/>
        <end position="254"/>
    </location>
</feature>